<dbReference type="KEGG" id="htq:FRZ44_02210"/>
<accession>A0A5J6MEX0</accession>
<evidence type="ECO:0000313" key="1">
    <source>
        <dbReference type="EMBL" id="QEX14945.1"/>
    </source>
</evidence>
<organism evidence="1 2">
    <name type="scientific">Hypericibacter terrae</name>
    <dbReference type="NCBI Taxonomy" id="2602015"/>
    <lineage>
        <taxon>Bacteria</taxon>
        <taxon>Pseudomonadati</taxon>
        <taxon>Pseudomonadota</taxon>
        <taxon>Alphaproteobacteria</taxon>
        <taxon>Rhodospirillales</taxon>
        <taxon>Dongiaceae</taxon>
        <taxon>Hypericibacter</taxon>
    </lineage>
</organism>
<reference evidence="1 2" key="1">
    <citation type="submission" date="2019-08" db="EMBL/GenBank/DDBJ databases">
        <title>Hyperibacter terrae gen. nov., sp. nov. and Hyperibacter viscosus sp. nov., two new members in the family Rhodospirillaceae isolated from the rhizosphere of Hypericum perforatum.</title>
        <authorList>
            <person name="Noviana Z."/>
        </authorList>
    </citation>
    <scope>NUCLEOTIDE SEQUENCE [LARGE SCALE GENOMIC DNA]</scope>
    <source>
        <strain evidence="1 2">R5913</strain>
    </source>
</reference>
<dbReference type="RefSeq" id="WP_151175446.1">
    <property type="nucleotide sequence ID" value="NZ_CP042906.1"/>
</dbReference>
<name>A0A5J6MEX0_9PROT</name>
<dbReference type="AlphaFoldDB" id="A0A5J6MEX0"/>
<sequence length="94" mass="10642">MSLEMELTRHAATRIQQRGYRPSDVAELLELAVEIDNGYFLDRRAVDDAIQELKLKINALERLKNTVVITNGDRVITIYKKGKDRKQSVGASAL</sequence>
<dbReference type="EMBL" id="CP042906">
    <property type="protein sequence ID" value="QEX14945.1"/>
    <property type="molecule type" value="Genomic_DNA"/>
</dbReference>
<protein>
    <recommendedName>
        <fullName evidence="3">DUF4258 domain-containing protein</fullName>
    </recommendedName>
</protein>
<gene>
    <name evidence="1" type="ORF">FRZ44_02210</name>
</gene>
<proteinExistence type="predicted"/>
<dbReference type="OrthoDB" id="8481490at2"/>
<evidence type="ECO:0000313" key="2">
    <source>
        <dbReference type="Proteomes" id="UP000326202"/>
    </source>
</evidence>
<evidence type="ECO:0008006" key="3">
    <source>
        <dbReference type="Google" id="ProtNLM"/>
    </source>
</evidence>
<dbReference type="Proteomes" id="UP000326202">
    <property type="component" value="Chromosome"/>
</dbReference>
<keyword evidence="2" id="KW-1185">Reference proteome</keyword>